<name>A0ABR9MUI7_9MICO</name>
<dbReference type="Gene3D" id="1.25.40.10">
    <property type="entry name" value="Tetratricopeptide repeat domain"/>
    <property type="match status" value="1"/>
</dbReference>
<reference evidence="1 2" key="1">
    <citation type="submission" date="2020-10" db="EMBL/GenBank/DDBJ databases">
        <title>Myceligenerans pegani sp. nov., an endophytic actinomycete isolated from Peganum harmala L. in Xinjiang, China.</title>
        <authorList>
            <person name="Xin L."/>
        </authorList>
    </citation>
    <scope>NUCLEOTIDE SEQUENCE [LARGE SCALE GENOMIC DNA]</scope>
    <source>
        <strain evidence="1 2">TRM65318</strain>
    </source>
</reference>
<accession>A0ABR9MUI7</accession>
<gene>
    <name evidence="1" type="ORF">IHE71_04835</name>
</gene>
<dbReference type="EMBL" id="JADAQT010000057">
    <property type="protein sequence ID" value="MBE1875038.1"/>
    <property type="molecule type" value="Genomic_DNA"/>
</dbReference>
<sequence length="438" mass="46598">MSRAELVEAVNKYIWESTGAHSALTESAYAKYERGDVRCPGATYRDALRQVLGCQSDAELGFRPTPRGRHASLEPDPPTVRNEDVFSLSNLISLPLQSEEITRRTALGAAATSILALGVSETPAGRSSVNGQRYGLSDVARVRAAIAGFSRKDQRHGGGHGRERVARYFLDDVQAMLNGRYANDATRRAMFSAASELAYLVGWMAFDDADHAVAKKYFTTSVQLADEANDPAMAGHTLRAMAHQAVELEQTRDALALAEASVNGDRYRAACARERSLLGVVHGRALAAAGLGGAAGATLLRAENDLRNAGANGDEPGRVFFFSEASLAHETGRALYASGDLKGAKAALAHSARARAKQPFARTHAVTLGYLGEVQAATGNLDQACATWSDALDAMAGVHSARARQTVTTMRNALVHGRSASPEMAELDQRAAAYLATV</sequence>
<evidence type="ECO:0000313" key="2">
    <source>
        <dbReference type="Proteomes" id="UP000625527"/>
    </source>
</evidence>
<protein>
    <submittedName>
        <fullName evidence="1">Tat pathway signal protein</fullName>
    </submittedName>
</protein>
<evidence type="ECO:0000313" key="1">
    <source>
        <dbReference type="EMBL" id="MBE1875038.1"/>
    </source>
</evidence>
<dbReference type="InterPro" id="IPR011990">
    <property type="entry name" value="TPR-like_helical_dom_sf"/>
</dbReference>
<organism evidence="1 2">
    <name type="scientific">Myceligenerans pegani</name>
    <dbReference type="NCBI Taxonomy" id="2776917"/>
    <lineage>
        <taxon>Bacteria</taxon>
        <taxon>Bacillati</taxon>
        <taxon>Actinomycetota</taxon>
        <taxon>Actinomycetes</taxon>
        <taxon>Micrococcales</taxon>
        <taxon>Promicromonosporaceae</taxon>
        <taxon>Myceligenerans</taxon>
    </lineage>
</organism>
<proteinExistence type="predicted"/>
<comment type="caution">
    <text evidence="1">The sequence shown here is derived from an EMBL/GenBank/DDBJ whole genome shotgun (WGS) entry which is preliminary data.</text>
</comment>
<dbReference type="RefSeq" id="WP_192861620.1">
    <property type="nucleotide sequence ID" value="NZ_JADAQT010000057.1"/>
</dbReference>
<keyword evidence="2" id="KW-1185">Reference proteome</keyword>
<dbReference type="Proteomes" id="UP000625527">
    <property type="component" value="Unassembled WGS sequence"/>
</dbReference>